<keyword evidence="3" id="KW-1185">Reference proteome</keyword>
<organism evidence="2 3">
    <name type="scientific">Roseateles violae</name>
    <dbReference type="NCBI Taxonomy" id="3058042"/>
    <lineage>
        <taxon>Bacteria</taxon>
        <taxon>Pseudomonadati</taxon>
        <taxon>Pseudomonadota</taxon>
        <taxon>Betaproteobacteria</taxon>
        <taxon>Burkholderiales</taxon>
        <taxon>Sphaerotilaceae</taxon>
        <taxon>Roseateles</taxon>
    </lineage>
</organism>
<feature type="transmembrane region" description="Helical" evidence="1">
    <location>
        <begin position="12"/>
        <end position="35"/>
    </location>
</feature>
<sequence>MDDPTRQLLQNTLLYVLLPVWMAAGFGDWLCHRMLKMERTAGLKEALLHLLMLAELGPCLLLALLAEVNALVLSLLALGSLLHELTLWSDLLYAIRRRAIPVVEQWLHSFQIAAPWVALAALALLHWEQALAIVGLGSEPADWSLAWKREPLPAATLSVLLLAGTLLVVLPFLEEAFRCARDPHGEPVGFGAATGTVEEQRQH</sequence>
<comment type="caution">
    <text evidence="2">The sequence shown here is derived from an EMBL/GenBank/DDBJ whole genome shotgun (WGS) entry which is preliminary data.</text>
</comment>
<feature type="transmembrane region" description="Helical" evidence="1">
    <location>
        <begin position="152"/>
        <end position="173"/>
    </location>
</feature>
<feature type="transmembrane region" description="Helical" evidence="1">
    <location>
        <begin position="106"/>
        <end position="127"/>
    </location>
</feature>
<dbReference type="EMBL" id="JAUHHC010000005">
    <property type="protein sequence ID" value="MDN3922355.1"/>
    <property type="molecule type" value="Genomic_DNA"/>
</dbReference>
<proteinExistence type="predicted"/>
<accession>A0ABT8DVM4</accession>
<gene>
    <name evidence="2" type="ORF">QWJ38_18850</name>
</gene>
<reference evidence="2 3" key="1">
    <citation type="submission" date="2023-06" db="EMBL/GenBank/DDBJ databases">
        <title>Pelomonas sp. PFR6 16S ribosomal RNA gene Genome sequencing and assembly.</title>
        <authorList>
            <person name="Woo H."/>
        </authorList>
    </citation>
    <scope>NUCLEOTIDE SEQUENCE [LARGE SCALE GENOMIC DNA]</scope>
    <source>
        <strain evidence="2 3">PFR6</strain>
    </source>
</reference>
<evidence type="ECO:0000313" key="3">
    <source>
        <dbReference type="Proteomes" id="UP001228044"/>
    </source>
</evidence>
<keyword evidence="1" id="KW-0812">Transmembrane</keyword>
<protein>
    <submittedName>
        <fullName evidence="2">Diguanylate cyclase</fullName>
    </submittedName>
</protein>
<dbReference type="Proteomes" id="UP001228044">
    <property type="component" value="Unassembled WGS sequence"/>
</dbReference>
<keyword evidence="1" id="KW-1133">Transmembrane helix</keyword>
<dbReference type="RefSeq" id="WP_290360658.1">
    <property type="nucleotide sequence ID" value="NZ_JAUHHC010000005.1"/>
</dbReference>
<evidence type="ECO:0000313" key="2">
    <source>
        <dbReference type="EMBL" id="MDN3922355.1"/>
    </source>
</evidence>
<evidence type="ECO:0000256" key="1">
    <source>
        <dbReference type="SAM" id="Phobius"/>
    </source>
</evidence>
<keyword evidence="1" id="KW-0472">Membrane</keyword>
<name>A0ABT8DVM4_9BURK</name>